<feature type="region of interest" description="Disordered" evidence="2">
    <location>
        <begin position="131"/>
        <end position="164"/>
    </location>
</feature>
<dbReference type="EMBL" id="BMWW01000002">
    <property type="protein sequence ID" value="GGY84218.1"/>
    <property type="molecule type" value="Genomic_DNA"/>
</dbReference>
<keyword evidence="1" id="KW-0175">Coiled coil</keyword>
<dbReference type="Pfam" id="PF25800">
    <property type="entry name" value="FimV_N"/>
    <property type="match status" value="1"/>
</dbReference>
<evidence type="ECO:0000313" key="5">
    <source>
        <dbReference type="EMBL" id="GGY84218.1"/>
    </source>
</evidence>
<feature type="domain" description="FimV N-terminal" evidence="4">
    <location>
        <begin position="23"/>
        <end position="125"/>
    </location>
</feature>
<feature type="region of interest" description="Disordered" evidence="2">
    <location>
        <begin position="331"/>
        <end position="440"/>
    </location>
</feature>
<name>A0A4P7BJR2_9BURK</name>
<protein>
    <recommendedName>
        <fullName evidence="4">FimV N-terminal domain-containing protein</fullName>
    </recommendedName>
</protein>
<sequence length="508" mass="51381">MSKLTSTAAIVLGIAVAGVDAAELGEANVRSHVGEQLVADVELVDLTPQDLADLQVRLASRNVFQGANVSMSPALAGMNITIAKRDARRVLHLTTSAPIQSEVLHLYFELTSAGRQSVRGVSLWLRAAPPAPPAPTPVPAAQPTRVAGAPVVSSAPESSPRSRPSGIAIQLATAGTPGRQATRAEAELMGAVERAFAARSAGKTAAPAPARAVPAVGATVIEKPASTPIKAVEKPVPAVHKIVEKPALADHKVTEKPAPATAKVAGKTSPAPAKPAEKPAVSIVPPLPVIAKPTEPVPVGPAADKALLKKLAELEAKLKSLQAAVAKNAAAPPAAAAPAAAPATTRSPDTKAPAPAAAAPAAVPASHVEQSAAVVTATEPPGRTAAGKITDARADKAALDREVASTAAAAREAGQPAAPAPAPEVRKAAPPPQEPVKEKKMSRPKVLTMIAAGSVALLLVVGVIVHLVRRRKAKQASAQIKVWQSWRKKAIAEAATAEEEAPAEAGAA</sequence>
<feature type="compositionally biased region" description="Low complexity" evidence="2">
    <location>
        <begin position="141"/>
        <end position="164"/>
    </location>
</feature>
<evidence type="ECO:0000256" key="2">
    <source>
        <dbReference type="SAM" id="MobiDB-lite"/>
    </source>
</evidence>
<evidence type="ECO:0000259" key="4">
    <source>
        <dbReference type="Pfam" id="PF25800"/>
    </source>
</evidence>
<feature type="compositionally biased region" description="Pro residues" evidence="2">
    <location>
        <begin position="131"/>
        <end position="140"/>
    </location>
</feature>
<feature type="compositionally biased region" description="Basic and acidic residues" evidence="2">
    <location>
        <begin position="390"/>
        <end position="403"/>
    </location>
</feature>
<keyword evidence="7" id="KW-1185">Reference proteome</keyword>
<organism evidence="5 8">
    <name type="scientific">Pseudoduganella plicata</name>
    <dbReference type="NCBI Taxonomy" id="321984"/>
    <lineage>
        <taxon>Bacteria</taxon>
        <taxon>Pseudomonadati</taxon>
        <taxon>Pseudomonadota</taxon>
        <taxon>Betaproteobacteria</taxon>
        <taxon>Burkholderiales</taxon>
        <taxon>Oxalobacteraceae</taxon>
        <taxon>Telluria group</taxon>
        <taxon>Pseudoduganella</taxon>
    </lineage>
</organism>
<reference evidence="6 7" key="2">
    <citation type="submission" date="2019-03" db="EMBL/GenBank/DDBJ databases">
        <title>Draft Genome Sequences of Six Type Strains of the Genus Massilia.</title>
        <authorList>
            <person name="Miess H."/>
            <person name="Frediansyhah A."/>
            <person name="Gross H."/>
        </authorList>
    </citation>
    <scope>NUCLEOTIDE SEQUENCE [LARGE SCALE GENOMIC DNA]</scope>
    <source>
        <strain evidence="6 7">DSM 17505</strain>
    </source>
</reference>
<accession>A0A4P7BJR2</accession>
<feature type="transmembrane region" description="Helical" evidence="3">
    <location>
        <begin position="446"/>
        <end position="468"/>
    </location>
</feature>
<feature type="coiled-coil region" evidence="1">
    <location>
        <begin position="304"/>
        <end position="331"/>
    </location>
</feature>
<keyword evidence="3" id="KW-0472">Membrane</keyword>
<dbReference type="Proteomes" id="UP000294359">
    <property type="component" value="Chromosome"/>
</dbReference>
<evidence type="ECO:0000313" key="7">
    <source>
        <dbReference type="Proteomes" id="UP000294359"/>
    </source>
</evidence>
<dbReference type="RefSeq" id="WP_134387379.1">
    <property type="nucleotide sequence ID" value="NZ_BMWW01000002.1"/>
</dbReference>
<evidence type="ECO:0000313" key="8">
    <source>
        <dbReference type="Proteomes" id="UP000619512"/>
    </source>
</evidence>
<gene>
    <name evidence="6" type="ORF">E1742_22790</name>
    <name evidence="5" type="ORF">GCM10007388_16610</name>
</gene>
<feature type="compositionally biased region" description="Low complexity" evidence="2">
    <location>
        <begin position="404"/>
        <end position="417"/>
    </location>
</feature>
<keyword evidence="3" id="KW-1133">Transmembrane helix</keyword>
<feature type="region of interest" description="Disordered" evidence="2">
    <location>
        <begin position="256"/>
        <end position="279"/>
    </location>
</feature>
<dbReference type="EMBL" id="CP038026">
    <property type="protein sequence ID" value="QBQ38680.1"/>
    <property type="molecule type" value="Genomic_DNA"/>
</dbReference>
<dbReference type="InterPro" id="IPR057840">
    <property type="entry name" value="FimV_N"/>
</dbReference>
<proteinExistence type="predicted"/>
<dbReference type="Proteomes" id="UP000619512">
    <property type="component" value="Unassembled WGS sequence"/>
</dbReference>
<feature type="compositionally biased region" description="Low complexity" evidence="2">
    <location>
        <begin position="352"/>
        <end position="365"/>
    </location>
</feature>
<reference evidence="5" key="3">
    <citation type="submission" date="2022-12" db="EMBL/GenBank/DDBJ databases">
        <authorList>
            <person name="Sun Q."/>
            <person name="Kim S."/>
        </authorList>
    </citation>
    <scope>NUCLEOTIDE SEQUENCE</scope>
    <source>
        <strain evidence="5">KCTC 12344</strain>
    </source>
</reference>
<dbReference type="OrthoDB" id="8703141at2"/>
<dbReference type="AlphaFoldDB" id="A0A4P7BJR2"/>
<evidence type="ECO:0000313" key="6">
    <source>
        <dbReference type="EMBL" id="QBQ38680.1"/>
    </source>
</evidence>
<keyword evidence="3" id="KW-0812">Transmembrane</keyword>
<evidence type="ECO:0000256" key="1">
    <source>
        <dbReference type="SAM" id="Coils"/>
    </source>
</evidence>
<reference evidence="5" key="1">
    <citation type="journal article" date="2014" name="Int. J. Syst. Evol. Microbiol.">
        <title>Complete genome sequence of Corynebacterium casei LMG S-19264T (=DSM 44701T), isolated from a smear-ripened cheese.</title>
        <authorList>
            <consortium name="US DOE Joint Genome Institute (JGI-PGF)"/>
            <person name="Walter F."/>
            <person name="Albersmeier A."/>
            <person name="Kalinowski J."/>
            <person name="Ruckert C."/>
        </authorList>
    </citation>
    <scope>NUCLEOTIDE SEQUENCE</scope>
    <source>
        <strain evidence="5">KCTC 12344</strain>
    </source>
</reference>
<feature type="compositionally biased region" description="Low complexity" evidence="2">
    <location>
        <begin position="331"/>
        <end position="343"/>
    </location>
</feature>
<evidence type="ECO:0000256" key="3">
    <source>
        <dbReference type="SAM" id="Phobius"/>
    </source>
</evidence>